<dbReference type="EMBL" id="WWBZ02000007">
    <property type="protein sequence ID" value="KAF4312084.1"/>
    <property type="molecule type" value="Genomic_DNA"/>
</dbReference>
<evidence type="ECO:0000313" key="7">
    <source>
        <dbReference type="EMBL" id="KAF4312084.1"/>
    </source>
</evidence>
<dbReference type="PRINTS" id="PR00420">
    <property type="entry name" value="RNGMNOXGNASE"/>
</dbReference>
<dbReference type="EMBL" id="WWBZ02000016">
    <property type="protein sequence ID" value="KAF4309401.1"/>
    <property type="molecule type" value="Genomic_DNA"/>
</dbReference>
<evidence type="ECO:0000256" key="4">
    <source>
        <dbReference type="ARBA" id="ARBA00023002"/>
    </source>
</evidence>
<comment type="caution">
    <text evidence="6">The sequence shown here is derived from an EMBL/GenBank/DDBJ whole genome shotgun (WGS) entry which is preliminary data.</text>
</comment>
<protein>
    <submittedName>
        <fullName evidence="6">Monooxygenase FAD-binding protein</fullName>
    </submittedName>
</protein>
<evidence type="ECO:0000313" key="6">
    <source>
        <dbReference type="EMBL" id="KAF4309401.1"/>
    </source>
</evidence>
<organism evidence="6 8">
    <name type="scientific">Botryosphaeria dothidea</name>
    <dbReference type="NCBI Taxonomy" id="55169"/>
    <lineage>
        <taxon>Eukaryota</taxon>
        <taxon>Fungi</taxon>
        <taxon>Dikarya</taxon>
        <taxon>Ascomycota</taxon>
        <taxon>Pezizomycotina</taxon>
        <taxon>Dothideomycetes</taxon>
        <taxon>Dothideomycetes incertae sedis</taxon>
        <taxon>Botryosphaeriales</taxon>
        <taxon>Botryosphaeriaceae</taxon>
        <taxon>Botryosphaeria</taxon>
    </lineage>
</organism>
<gene>
    <name evidence="6" type="ORF">GTA08_BOTSDO02705</name>
    <name evidence="7" type="ORF">GTA08_BOTSDO12409</name>
</gene>
<dbReference type="Proteomes" id="UP000572817">
    <property type="component" value="Unassembled WGS sequence"/>
</dbReference>
<keyword evidence="8" id="KW-1185">Reference proteome</keyword>
<dbReference type="InterPro" id="IPR036188">
    <property type="entry name" value="FAD/NAD-bd_sf"/>
</dbReference>
<feature type="domain" description="FAD-binding" evidence="5">
    <location>
        <begin position="287"/>
        <end position="344"/>
    </location>
</feature>
<keyword evidence="6" id="KW-0503">Monooxygenase</keyword>
<dbReference type="PANTHER" id="PTHR47356">
    <property type="entry name" value="FAD-DEPENDENT MONOOXYGENASE ASQG-RELATED"/>
    <property type="match status" value="1"/>
</dbReference>
<keyword evidence="3" id="KW-0274">FAD</keyword>
<evidence type="ECO:0000256" key="1">
    <source>
        <dbReference type="ARBA" id="ARBA00007992"/>
    </source>
</evidence>
<accession>A0A8H4N858</accession>
<dbReference type="InterPro" id="IPR002938">
    <property type="entry name" value="FAD-bd"/>
</dbReference>
<dbReference type="Pfam" id="PF01494">
    <property type="entry name" value="FAD_binding_3"/>
    <property type="match status" value="2"/>
</dbReference>
<keyword evidence="2" id="KW-0285">Flavoprotein</keyword>
<keyword evidence="4" id="KW-0560">Oxidoreductase</keyword>
<evidence type="ECO:0000313" key="8">
    <source>
        <dbReference type="Proteomes" id="UP000572817"/>
    </source>
</evidence>
<dbReference type="GO" id="GO:0004497">
    <property type="term" value="F:monooxygenase activity"/>
    <property type="evidence" value="ECO:0007669"/>
    <property type="project" value="UniProtKB-KW"/>
</dbReference>
<feature type="domain" description="FAD-binding" evidence="5">
    <location>
        <begin position="6"/>
        <end position="171"/>
    </location>
</feature>
<comment type="similarity">
    <text evidence="1">Belongs to the paxM FAD-dependent monooxygenase family.</text>
</comment>
<reference evidence="6 8" key="1">
    <citation type="submission" date="2020-04" db="EMBL/GenBank/DDBJ databases">
        <title>Genome Assembly and Annotation of Botryosphaeria dothidea sdau 11-99, a Latent Pathogen of Apple Fruit Ring Rot in China.</title>
        <authorList>
            <person name="Yu C."/>
            <person name="Diao Y."/>
            <person name="Lu Q."/>
            <person name="Zhao J."/>
            <person name="Cui S."/>
            <person name="Peng C."/>
            <person name="He B."/>
            <person name="Liu H."/>
        </authorList>
    </citation>
    <scope>NUCLEOTIDE SEQUENCE [LARGE SCALE GENOMIC DNA]</scope>
    <source>
        <strain evidence="8">sdau11-99</strain>
        <strain evidence="6">Sdau11-99</strain>
    </source>
</reference>
<dbReference type="InterPro" id="IPR050562">
    <property type="entry name" value="FAD_mOase_fung"/>
</dbReference>
<evidence type="ECO:0000259" key="5">
    <source>
        <dbReference type="Pfam" id="PF01494"/>
    </source>
</evidence>
<proteinExistence type="inferred from homology"/>
<dbReference type="GO" id="GO:0071949">
    <property type="term" value="F:FAD binding"/>
    <property type="evidence" value="ECO:0007669"/>
    <property type="project" value="InterPro"/>
</dbReference>
<dbReference type="AlphaFoldDB" id="A0A8H4N858"/>
<dbReference type="OrthoDB" id="10029326at2759"/>
<dbReference type="PANTHER" id="PTHR47356:SF2">
    <property type="entry name" value="FAD-BINDING DOMAIN-CONTAINING PROTEIN-RELATED"/>
    <property type="match status" value="1"/>
</dbReference>
<evidence type="ECO:0000256" key="3">
    <source>
        <dbReference type="ARBA" id="ARBA00022827"/>
    </source>
</evidence>
<dbReference type="SUPFAM" id="SSF51905">
    <property type="entry name" value="FAD/NAD(P)-binding domain"/>
    <property type="match status" value="1"/>
</dbReference>
<evidence type="ECO:0000256" key="2">
    <source>
        <dbReference type="ARBA" id="ARBA00022630"/>
    </source>
</evidence>
<name>A0A8H4N858_9PEZI</name>
<sequence>MTQQSAQVIIVGSGIAGLALAAMLERLDISYLVLEAYPSVTPNVGAGILLYPNGLRILDQLGMYEDFEEVGQKFERNSTLDGSTSKPLSILDLGDSSKERFGYDSLILGRYDVVAILEKHIKHKERLLPNKRVVEVETLEDKVLVHCQDGSTYEGQIVAGTDGVHSAVRREMWKAAERLEPGAIPDDDLKGVRCEFGSFFGTATPTGDVRPGDIIATHLQDHNIGIFPARDGRVFFFWHFKLPANALASPNAFPRFTKEDGLTSLKDFPDLVASSSCKTKFSEIVNNIVTYGTTPLPNYVLRKWSFRRIVIIGDAAHKPNPVTGQGGNNCIESAAALANSITHAFASDGVPLQDPRWPASSVTKAFGILEEQRFNRVHDVVENSVQAQRVFAWSDWKSRLTSRYLVPLLSKAVQVQKVYGDVPKGVKLIGKEWDITTRPHTVPFEDEEPLKEEASTSGVTVLAISSVAIFIAVATTKHFWRAGLSSLTRRLIERHLIE</sequence>
<dbReference type="Gene3D" id="3.50.50.60">
    <property type="entry name" value="FAD/NAD(P)-binding domain"/>
    <property type="match status" value="1"/>
</dbReference>